<keyword evidence="4 8" id="KW-0312">Gluconeogenesis</keyword>
<comment type="catalytic activity">
    <reaction evidence="8 9">
        <text>D-glyceraldehyde 3-phosphate = dihydroxyacetone phosphate</text>
        <dbReference type="Rhea" id="RHEA:18585"/>
        <dbReference type="ChEBI" id="CHEBI:57642"/>
        <dbReference type="ChEBI" id="CHEBI:59776"/>
        <dbReference type="EC" id="5.3.1.1"/>
    </reaction>
</comment>
<dbReference type="OrthoDB" id="9809429at2"/>
<evidence type="ECO:0000256" key="5">
    <source>
        <dbReference type="ARBA" id="ARBA00022490"/>
    </source>
</evidence>
<comment type="subunit">
    <text evidence="8 9">Homodimer.</text>
</comment>
<dbReference type="Gene3D" id="3.20.20.70">
    <property type="entry name" value="Aldolase class I"/>
    <property type="match status" value="1"/>
</dbReference>
<comment type="subcellular location">
    <subcellularLocation>
        <location evidence="8 9">Cytoplasm</location>
    </subcellularLocation>
</comment>
<feature type="active site" description="Proton acceptor" evidence="8">
    <location>
        <position position="170"/>
    </location>
</feature>
<comment type="similarity">
    <text evidence="3 8 9">Belongs to the triosephosphate isomerase family.</text>
</comment>
<dbReference type="InterPro" id="IPR000652">
    <property type="entry name" value="Triosephosphate_isomerase"/>
</dbReference>
<feature type="active site" description="Electrophile" evidence="8">
    <location>
        <position position="98"/>
    </location>
</feature>
<dbReference type="UniPathway" id="UPA00138"/>
<dbReference type="FunFam" id="3.20.20.70:FF:000016">
    <property type="entry name" value="Triosephosphate isomerase"/>
    <property type="match status" value="1"/>
</dbReference>
<sequence length="260" mass="28316">MRKAMVAGNWKMNGSLVSNELLVNTILKGADKLLTDSVDVVLCPPNVYLSQICELLKNSSVMCGVQNISLHQSDGAHTGEVNARMMKEFGTKYVIVGHSERRANQFESDADVLSKIKHALQYQMIPIFCVGETLDQRESGRIEVVISDQVLSVLDGLTEKEASEIVVAYEPVWAIGTGLTASPDQAQEVHRYIRSLFSSRYGQELAEKVRILYGGSVNAANASDLFKMKDIDGGLVGGASLKADEFLGICRSSTNLVVSD</sequence>
<dbReference type="InterPro" id="IPR013785">
    <property type="entry name" value="Aldolase_TIM"/>
</dbReference>
<dbReference type="GO" id="GO:0019563">
    <property type="term" value="P:glycerol catabolic process"/>
    <property type="evidence" value="ECO:0007669"/>
    <property type="project" value="TreeGrafter"/>
</dbReference>
<feature type="binding site" evidence="8">
    <location>
        <begin position="9"/>
        <end position="11"/>
    </location>
    <ligand>
        <name>substrate</name>
    </ligand>
</feature>
<dbReference type="SUPFAM" id="SSF51351">
    <property type="entry name" value="Triosephosphate isomerase (TIM)"/>
    <property type="match status" value="1"/>
</dbReference>
<dbReference type="Proteomes" id="UP000250744">
    <property type="component" value="Unassembled WGS sequence"/>
</dbReference>
<dbReference type="RefSeq" id="WP_112160535.1">
    <property type="nucleotide sequence ID" value="NZ_QKRX01000020.1"/>
</dbReference>
<evidence type="ECO:0000256" key="1">
    <source>
        <dbReference type="ARBA" id="ARBA00004680"/>
    </source>
</evidence>
<comment type="pathway">
    <text evidence="8 9">Carbohydrate biosynthesis; gluconeogenesis.</text>
</comment>
<dbReference type="GO" id="GO:0006096">
    <property type="term" value="P:glycolytic process"/>
    <property type="evidence" value="ECO:0007669"/>
    <property type="project" value="UniProtKB-UniRule"/>
</dbReference>
<dbReference type="PROSITE" id="PS00171">
    <property type="entry name" value="TIM_1"/>
    <property type="match status" value="1"/>
</dbReference>
<feature type="binding site" evidence="8">
    <location>
        <begin position="237"/>
        <end position="238"/>
    </location>
    <ligand>
        <name>substrate</name>
    </ligand>
</feature>
<dbReference type="PANTHER" id="PTHR21139">
    <property type="entry name" value="TRIOSEPHOSPHATE ISOMERASE"/>
    <property type="match status" value="1"/>
</dbReference>
<dbReference type="PANTHER" id="PTHR21139:SF42">
    <property type="entry name" value="TRIOSEPHOSPHATE ISOMERASE"/>
    <property type="match status" value="1"/>
</dbReference>
<dbReference type="GO" id="GO:0005829">
    <property type="term" value="C:cytosol"/>
    <property type="evidence" value="ECO:0007669"/>
    <property type="project" value="TreeGrafter"/>
</dbReference>
<keyword evidence="5 8" id="KW-0963">Cytoplasm</keyword>
<keyword evidence="11" id="KW-1185">Reference proteome</keyword>
<comment type="function">
    <text evidence="8">Involved in the gluconeogenesis. Catalyzes stereospecifically the conversion of dihydroxyacetone phosphate (DHAP) to D-glyceraldehyde-3-phosphate (G3P).</text>
</comment>
<evidence type="ECO:0000313" key="10">
    <source>
        <dbReference type="EMBL" id="RAU16590.1"/>
    </source>
</evidence>
<dbReference type="InterPro" id="IPR020861">
    <property type="entry name" value="Triosephosphate_isomerase_AS"/>
</dbReference>
<gene>
    <name evidence="8" type="primary">tpiA</name>
    <name evidence="10" type="ORF">DN062_17210</name>
</gene>
<dbReference type="CDD" id="cd00311">
    <property type="entry name" value="TIM"/>
    <property type="match status" value="1"/>
</dbReference>
<dbReference type="GO" id="GO:0004807">
    <property type="term" value="F:triose-phosphate isomerase activity"/>
    <property type="evidence" value="ECO:0007669"/>
    <property type="project" value="UniProtKB-UniRule"/>
</dbReference>
<comment type="caution">
    <text evidence="10">The sequence shown here is derived from an EMBL/GenBank/DDBJ whole genome shotgun (WGS) entry which is preliminary data.</text>
</comment>
<comment type="pathway">
    <text evidence="2">Carbohydrate metabolism; erythritol degradation.</text>
</comment>
<dbReference type="InterPro" id="IPR022896">
    <property type="entry name" value="TrioseP_Isoase_bac/euk"/>
</dbReference>
<evidence type="ECO:0000256" key="7">
    <source>
        <dbReference type="ARBA" id="ARBA00023235"/>
    </source>
</evidence>
<comment type="pathway">
    <text evidence="1 8 9">Carbohydrate degradation; glycolysis; D-glyceraldehyde 3-phosphate from glycerone phosphate: step 1/1.</text>
</comment>
<dbReference type="NCBIfam" id="TIGR00419">
    <property type="entry name" value="tim"/>
    <property type="match status" value="1"/>
</dbReference>
<evidence type="ECO:0000256" key="3">
    <source>
        <dbReference type="ARBA" id="ARBA00007422"/>
    </source>
</evidence>
<dbReference type="EC" id="5.3.1.1" evidence="8 9"/>
<reference evidence="10 11" key="1">
    <citation type="submission" date="2018-06" db="EMBL/GenBank/DDBJ databases">
        <title>Nitrincola tibetense sp. nov., isolated from Lake XuguoCo on Tibetan Plateau.</title>
        <authorList>
            <person name="Xing P."/>
        </authorList>
    </citation>
    <scope>NUCLEOTIDE SEQUENCE [LARGE SCALE GENOMIC DNA]</scope>
    <source>
        <strain evidence="11">xg18</strain>
    </source>
</reference>
<evidence type="ECO:0000256" key="8">
    <source>
        <dbReference type="HAMAP-Rule" id="MF_00147"/>
    </source>
</evidence>
<keyword evidence="7 8" id="KW-0413">Isomerase</keyword>
<dbReference type="UniPathway" id="UPA00109">
    <property type="reaction ID" value="UER00189"/>
</dbReference>
<evidence type="ECO:0000256" key="9">
    <source>
        <dbReference type="RuleBase" id="RU363013"/>
    </source>
</evidence>
<evidence type="ECO:0000256" key="6">
    <source>
        <dbReference type="ARBA" id="ARBA00023152"/>
    </source>
</evidence>
<dbReference type="AlphaFoldDB" id="A0A364NHS8"/>
<organism evidence="10 11">
    <name type="scientific">Nitrincola tibetensis</name>
    <dbReference type="NCBI Taxonomy" id="2219697"/>
    <lineage>
        <taxon>Bacteria</taxon>
        <taxon>Pseudomonadati</taxon>
        <taxon>Pseudomonadota</taxon>
        <taxon>Gammaproteobacteria</taxon>
        <taxon>Oceanospirillales</taxon>
        <taxon>Oceanospirillaceae</taxon>
        <taxon>Nitrincola</taxon>
    </lineage>
</organism>
<dbReference type="InterPro" id="IPR035990">
    <property type="entry name" value="TIM_sf"/>
</dbReference>
<dbReference type="GO" id="GO:0046166">
    <property type="term" value="P:glyceraldehyde-3-phosphate biosynthetic process"/>
    <property type="evidence" value="ECO:0007669"/>
    <property type="project" value="TreeGrafter"/>
</dbReference>
<keyword evidence="6 8" id="KW-0324">Glycolysis</keyword>
<feature type="binding site" evidence="8">
    <location>
        <position position="216"/>
    </location>
    <ligand>
        <name>substrate</name>
    </ligand>
</feature>
<dbReference type="EMBL" id="QKRX01000020">
    <property type="protein sequence ID" value="RAU16590.1"/>
    <property type="molecule type" value="Genomic_DNA"/>
</dbReference>
<evidence type="ECO:0000256" key="4">
    <source>
        <dbReference type="ARBA" id="ARBA00022432"/>
    </source>
</evidence>
<evidence type="ECO:0000256" key="2">
    <source>
        <dbReference type="ARBA" id="ARBA00004939"/>
    </source>
</evidence>
<dbReference type="PROSITE" id="PS51440">
    <property type="entry name" value="TIM_2"/>
    <property type="match status" value="1"/>
</dbReference>
<dbReference type="Pfam" id="PF00121">
    <property type="entry name" value="TIM"/>
    <property type="match status" value="1"/>
</dbReference>
<feature type="binding site" evidence="8">
    <location>
        <position position="176"/>
    </location>
    <ligand>
        <name>substrate</name>
    </ligand>
</feature>
<dbReference type="HAMAP" id="MF_00147_B">
    <property type="entry name" value="TIM_B"/>
    <property type="match status" value="1"/>
</dbReference>
<dbReference type="GO" id="GO:0006094">
    <property type="term" value="P:gluconeogenesis"/>
    <property type="evidence" value="ECO:0007669"/>
    <property type="project" value="UniProtKB-UniRule"/>
</dbReference>
<evidence type="ECO:0000313" key="11">
    <source>
        <dbReference type="Proteomes" id="UP000250744"/>
    </source>
</evidence>
<name>A0A364NHS8_9GAMM</name>
<protein>
    <recommendedName>
        <fullName evidence="8 9">Triosephosphate isomerase</fullName>
        <shortName evidence="8">TIM</shortName>
        <shortName evidence="8">TPI</shortName>
        <ecNumber evidence="8 9">5.3.1.1</ecNumber>
    </recommendedName>
    <alternativeName>
        <fullName evidence="8">Triose-phosphate isomerase</fullName>
    </alternativeName>
</protein>
<proteinExistence type="inferred from homology"/>
<accession>A0A364NHS8</accession>